<dbReference type="AlphaFoldDB" id="B0X4U7"/>
<dbReference type="InParanoid" id="B0X4U7"/>
<dbReference type="Proteomes" id="UP000002320">
    <property type="component" value="Unassembled WGS sequence"/>
</dbReference>
<dbReference type="KEGG" id="cqu:CpipJ_CPIJ014262"/>
<dbReference type="HOGENOM" id="CLU_1760588_0_0_1"/>
<proteinExistence type="predicted"/>
<evidence type="ECO:0000313" key="2">
    <source>
        <dbReference type="EMBL" id="EDS40562.1"/>
    </source>
</evidence>
<gene>
    <name evidence="3" type="primary">6047634</name>
    <name evidence="2" type="ORF">CpipJ_CPIJ014262</name>
</gene>
<evidence type="ECO:0000313" key="3">
    <source>
        <dbReference type="EnsemblMetazoa" id="CPIJ014262-PA"/>
    </source>
</evidence>
<protein>
    <submittedName>
        <fullName evidence="2 3">Zinc finger protein</fullName>
    </submittedName>
</protein>
<keyword evidence="4" id="KW-1185">Reference proteome</keyword>
<evidence type="ECO:0000313" key="4">
    <source>
        <dbReference type="Proteomes" id="UP000002320"/>
    </source>
</evidence>
<accession>B0X4U7</accession>
<organism>
    <name type="scientific">Culex quinquefasciatus</name>
    <name type="common">Southern house mosquito</name>
    <name type="synonym">Culex pungens</name>
    <dbReference type="NCBI Taxonomy" id="7176"/>
    <lineage>
        <taxon>Eukaryota</taxon>
        <taxon>Metazoa</taxon>
        <taxon>Ecdysozoa</taxon>
        <taxon>Arthropoda</taxon>
        <taxon>Hexapoda</taxon>
        <taxon>Insecta</taxon>
        <taxon>Pterygota</taxon>
        <taxon>Neoptera</taxon>
        <taxon>Endopterygota</taxon>
        <taxon>Diptera</taxon>
        <taxon>Nematocera</taxon>
        <taxon>Culicoidea</taxon>
        <taxon>Culicidae</taxon>
        <taxon>Culicinae</taxon>
        <taxon>Culicini</taxon>
        <taxon>Culex</taxon>
        <taxon>Culex</taxon>
    </lineage>
</organism>
<dbReference type="EnsemblMetazoa" id="CPIJ014262-RA">
    <property type="protein sequence ID" value="CPIJ014262-PA"/>
    <property type="gene ID" value="CPIJ014262"/>
</dbReference>
<feature type="compositionally biased region" description="Polar residues" evidence="1">
    <location>
        <begin position="27"/>
        <end position="44"/>
    </location>
</feature>
<reference evidence="3" key="2">
    <citation type="submission" date="2020-05" db="UniProtKB">
        <authorList>
            <consortium name="EnsemblMetazoa"/>
        </authorList>
    </citation>
    <scope>IDENTIFICATION</scope>
    <source>
        <strain evidence="3">JHB</strain>
    </source>
</reference>
<reference evidence="2" key="1">
    <citation type="submission" date="2007-03" db="EMBL/GenBank/DDBJ databases">
        <title>Annotation of Culex pipiens quinquefasciatus.</title>
        <authorList>
            <consortium name="The Broad Institute Genome Sequencing Platform"/>
            <person name="Atkinson P.W."/>
            <person name="Hemingway J."/>
            <person name="Christensen B.M."/>
            <person name="Higgs S."/>
            <person name="Kodira C."/>
            <person name="Hannick L."/>
            <person name="Megy K."/>
            <person name="O'Leary S."/>
            <person name="Pearson M."/>
            <person name="Haas B.J."/>
            <person name="Mauceli E."/>
            <person name="Wortman J.R."/>
            <person name="Lee N.H."/>
            <person name="Guigo R."/>
            <person name="Stanke M."/>
            <person name="Alvarado L."/>
            <person name="Amedeo P."/>
            <person name="Antoine C.H."/>
            <person name="Arensburger P."/>
            <person name="Bidwell S.L."/>
            <person name="Crawford M."/>
            <person name="Camaro F."/>
            <person name="Devon K."/>
            <person name="Engels R."/>
            <person name="Hammond M."/>
            <person name="Howarth C."/>
            <person name="Koehrsen M."/>
            <person name="Lawson D."/>
            <person name="Montgomery P."/>
            <person name="Nene V."/>
            <person name="Nusbaum C."/>
            <person name="Puiu D."/>
            <person name="Romero-Severson J."/>
            <person name="Severson D.W."/>
            <person name="Shumway M."/>
            <person name="Sisk P."/>
            <person name="Stolte C."/>
            <person name="Zeng Q."/>
            <person name="Eisenstadt E."/>
            <person name="Fraser-Liggett C."/>
            <person name="Strausberg R."/>
            <person name="Galagan J."/>
            <person name="Birren B."/>
            <person name="Collins F.H."/>
        </authorList>
    </citation>
    <scope>NUCLEOTIDE SEQUENCE [LARGE SCALE GENOMIC DNA]</scope>
    <source>
        <strain evidence="2">JHB</strain>
    </source>
</reference>
<dbReference type="EMBL" id="DS232354">
    <property type="protein sequence ID" value="EDS40562.1"/>
    <property type="molecule type" value="Genomic_DNA"/>
</dbReference>
<evidence type="ECO:0000256" key="1">
    <source>
        <dbReference type="SAM" id="MobiDB-lite"/>
    </source>
</evidence>
<feature type="compositionally biased region" description="Basic and acidic residues" evidence="1">
    <location>
        <begin position="50"/>
        <end position="60"/>
    </location>
</feature>
<feature type="compositionally biased region" description="Low complexity" evidence="1">
    <location>
        <begin position="92"/>
        <end position="121"/>
    </location>
</feature>
<sequence length="148" mass="15507">MVSLNHPLHPGHSLTKSQQEAGPPHPCTNQVKRQEAASVSNGQQKKSRVKREPSQHDPMHKGSPLNGSAMVTSTHHGLNLSSMHTMEKAMQSGKSTSLGSSSIKLGSDAHSSSQPSISSPMSIPALTAGLVDDNDGGRMQLGSLGDIN</sequence>
<name>B0X4U7_CULQU</name>
<feature type="compositionally biased region" description="Polar residues" evidence="1">
    <location>
        <begin position="65"/>
        <end position="84"/>
    </location>
</feature>
<dbReference type="VEuPathDB" id="VectorBase:CPIJ014262"/>
<feature type="region of interest" description="Disordered" evidence="1">
    <location>
        <begin position="1"/>
        <end position="121"/>
    </location>
</feature>